<sequence length="356" mass="39714">MAVTQESVLSSLLSGGGKMKKSEFVRKFQGAVDCLDPAVKERNRELFKTLVNNVAVVKDIDGVRYVLLRKAFRHLLQSGGKEQRTVGNKEIPLTGEIQTQNHHQEHSSTSRDPESDVETIENIRKSSRSTKSSEDARVTTTVPLEQSEHELLVKCAAGHWSHVYGLLLRDQQLAQKKDFMSGFTALHWAAKCGNADMLVKIIDLSRRGGLEVNVNVRTHGGYTPLHIAALHDQQYILVMLVNEFGADTRIRDHCGKKAYHYLREGTSESVRAILGLPKAPHHPQDTVLQENKEEPDLFPDLSKGLHTTISRLLQPNVGGYKKKNKQRAGLRSMGDQPSDEGADSGFRYRAGSDVFM</sequence>
<evidence type="ECO:0000256" key="3">
    <source>
        <dbReference type="ARBA" id="ARBA00038122"/>
    </source>
</evidence>
<dbReference type="PROSITE" id="PS50297">
    <property type="entry name" value="ANK_REP_REGION"/>
    <property type="match status" value="1"/>
</dbReference>
<feature type="region of interest" description="Disordered" evidence="5">
    <location>
        <begin position="95"/>
        <end position="140"/>
    </location>
</feature>
<feature type="region of interest" description="Disordered" evidence="5">
    <location>
        <begin position="317"/>
        <end position="346"/>
    </location>
</feature>
<evidence type="ECO:0000256" key="2">
    <source>
        <dbReference type="ARBA" id="ARBA00023043"/>
    </source>
</evidence>
<feature type="compositionally biased region" description="Basic and acidic residues" evidence="5">
    <location>
        <begin position="102"/>
        <end position="114"/>
    </location>
</feature>
<keyword evidence="1" id="KW-0677">Repeat</keyword>
<dbReference type="PROSITE" id="PS50088">
    <property type="entry name" value="ANK_REPEAT"/>
    <property type="match status" value="1"/>
</dbReference>
<dbReference type="Pfam" id="PF12796">
    <property type="entry name" value="Ank_2"/>
    <property type="match status" value="1"/>
</dbReference>
<keyword evidence="2 4" id="KW-0040">ANK repeat</keyword>
<dbReference type="InterPro" id="IPR002110">
    <property type="entry name" value="Ankyrin_rpt"/>
</dbReference>
<dbReference type="Pfam" id="PF25877">
    <property type="entry name" value="WHD_SOWAH"/>
    <property type="match status" value="1"/>
</dbReference>
<dbReference type="AlphaFoldDB" id="A0A8C5H8J4"/>
<comment type="similarity">
    <text evidence="3">Belongs to the SOWAH family.</text>
</comment>
<dbReference type="PANTHER" id="PTHR14491:SF2">
    <property type="entry name" value="ANKYRIN REPEAT DOMAIN-CONTAINING PROTEIN SOWAHA"/>
    <property type="match status" value="1"/>
</dbReference>
<evidence type="ECO:0000256" key="4">
    <source>
        <dbReference type="PROSITE-ProRule" id="PRU00023"/>
    </source>
</evidence>
<protein>
    <submittedName>
        <fullName evidence="7">Ankyrin repeat domain-containing protein SOWAHA-like</fullName>
    </submittedName>
</protein>
<feature type="repeat" description="ANK" evidence="4">
    <location>
        <begin position="220"/>
        <end position="253"/>
    </location>
</feature>
<reference evidence="7" key="1">
    <citation type="submission" date="2020-06" db="EMBL/GenBank/DDBJ databases">
        <authorList>
            <consortium name="Wellcome Sanger Institute Data Sharing"/>
        </authorList>
    </citation>
    <scope>NUCLEOTIDE SEQUENCE [LARGE SCALE GENOMIC DNA]</scope>
</reference>
<dbReference type="PANTHER" id="PTHR14491">
    <property type="entry name" value="SOSONDOWAH, ISOFORM G"/>
    <property type="match status" value="1"/>
</dbReference>
<evidence type="ECO:0000259" key="6">
    <source>
        <dbReference type="Pfam" id="PF25877"/>
    </source>
</evidence>
<dbReference type="InterPro" id="IPR036770">
    <property type="entry name" value="Ankyrin_rpt-contain_sf"/>
</dbReference>
<dbReference type="SUPFAM" id="SSF48403">
    <property type="entry name" value="Ankyrin repeat"/>
    <property type="match status" value="1"/>
</dbReference>
<dbReference type="Proteomes" id="UP000694680">
    <property type="component" value="Chromosome 14"/>
</dbReference>
<dbReference type="SMART" id="SM00248">
    <property type="entry name" value="ANK"/>
    <property type="match status" value="2"/>
</dbReference>
<accession>A0A8C5H8J4</accession>
<feature type="domain" description="SOWAHA-C winged helix-turn-helix" evidence="6">
    <location>
        <begin position="3"/>
        <end position="85"/>
    </location>
</feature>
<evidence type="ECO:0000256" key="5">
    <source>
        <dbReference type="SAM" id="MobiDB-lite"/>
    </source>
</evidence>
<name>A0A8C5H8J4_GOUWI</name>
<dbReference type="InterPro" id="IPR058889">
    <property type="entry name" value="WHD_SOWAHA-C"/>
</dbReference>
<dbReference type="Gene3D" id="1.25.40.20">
    <property type="entry name" value="Ankyrin repeat-containing domain"/>
    <property type="match status" value="1"/>
</dbReference>
<evidence type="ECO:0000313" key="7">
    <source>
        <dbReference type="Ensembl" id="ENSGWIP00000040984.1"/>
    </source>
</evidence>
<organism evidence="7 8">
    <name type="scientific">Gouania willdenowi</name>
    <name type="common">Blunt-snouted clingfish</name>
    <name type="synonym">Lepadogaster willdenowi</name>
    <dbReference type="NCBI Taxonomy" id="441366"/>
    <lineage>
        <taxon>Eukaryota</taxon>
        <taxon>Metazoa</taxon>
        <taxon>Chordata</taxon>
        <taxon>Craniata</taxon>
        <taxon>Vertebrata</taxon>
        <taxon>Euteleostomi</taxon>
        <taxon>Actinopterygii</taxon>
        <taxon>Neopterygii</taxon>
        <taxon>Teleostei</taxon>
        <taxon>Neoteleostei</taxon>
        <taxon>Acanthomorphata</taxon>
        <taxon>Ovalentaria</taxon>
        <taxon>Blenniimorphae</taxon>
        <taxon>Blenniiformes</taxon>
        <taxon>Gobiesocoidei</taxon>
        <taxon>Gobiesocidae</taxon>
        <taxon>Gobiesocinae</taxon>
        <taxon>Gouania</taxon>
    </lineage>
</organism>
<gene>
    <name evidence="7" type="primary">LOC114475848</name>
</gene>
<evidence type="ECO:0000313" key="8">
    <source>
        <dbReference type="Proteomes" id="UP000694680"/>
    </source>
</evidence>
<keyword evidence="8" id="KW-1185">Reference proteome</keyword>
<reference evidence="7" key="3">
    <citation type="submission" date="2025-09" db="UniProtKB">
        <authorList>
            <consortium name="Ensembl"/>
        </authorList>
    </citation>
    <scope>IDENTIFICATION</scope>
</reference>
<proteinExistence type="inferred from homology"/>
<evidence type="ECO:0000256" key="1">
    <source>
        <dbReference type="ARBA" id="ARBA00022737"/>
    </source>
</evidence>
<dbReference type="Ensembl" id="ENSGWIT00000044507.1">
    <property type="protein sequence ID" value="ENSGWIP00000040984.1"/>
    <property type="gene ID" value="ENSGWIG00000020649.1"/>
</dbReference>
<reference evidence="7" key="2">
    <citation type="submission" date="2025-08" db="UniProtKB">
        <authorList>
            <consortium name="Ensembl"/>
        </authorList>
    </citation>
    <scope>IDENTIFICATION</scope>
</reference>